<dbReference type="EMBL" id="FNKK01000002">
    <property type="protein sequence ID" value="SDQ56304.1"/>
    <property type="molecule type" value="Genomic_DNA"/>
</dbReference>
<proteinExistence type="predicted"/>
<dbReference type="GO" id="GO:0003700">
    <property type="term" value="F:DNA-binding transcription factor activity"/>
    <property type="evidence" value="ECO:0007669"/>
    <property type="project" value="InterPro"/>
</dbReference>
<dbReference type="InterPro" id="IPR039422">
    <property type="entry name" value="MarR/SlyA-like"/>
</dbReference>
<evidence type="ECO:0000259" key="1">
    <source>
        <dbReference type="PROSITE" id="PS50995"/>
    </source>
</evidence>
<dbReference type="PROSITE" id="PS50995">
    <property type="entry name" value="HTH_MARR_2"/>
    <property type="match status" value="1"/>
</dbReference>
<accession>A0A1H1BWJ6</accession>
<name>A0A1H1BWJ6_9ACTN</name>
<evidence type="ECO:0000313" key="3">
    <source>
        <dbReference type="Proteomes" id="UP000217103"/>
    </source>
</evidence>
<dbReference type="GO" id="GO:0003677">
    <property type="term" value="F:DNA binding"/>
    <property type="evidence" value="ECO:0007669"/>
    <property type="project" value="UniProtKB-KW"/>
</dbReference>
<dbReference type="SMART" id="SM00347">
    <property type="entry name" value="HTH_MARR"/>
    <property type="match status" value="1"/>
</dbReference>
<dbReference type="AlphaFoldDB" id="A0A1H1BWJ6"/>
<dbReference type="STRING" id="35622.SAMN04489764_1166"/>
<reference evidence="2 3" key="1">
    <citation type="submission" date="2016-10" db="EMBL/GenBank/DDBJ databases">
        <authorList>
            <person name="de Groot N.N."/>
        </authorList>
    </citation>
    <scope>NUCLEOTIDE SEQUENCE [LARGE SCALE GENOMIC DNA]</scope>
    <source>
        <strain evidence="2 3">DSM 43794</strain>
    </source>
</reference>
<protein>
    <submittedName>
        <fullName evidence="2">DNA-binding transcriptional regulator, MarR family</fullName>
    </submittedName>
</protein>
<feature type="domain" description="HTH marR-type" evidence="1">
    <location>
        <begin position="12"/>
        <end position="145"/>
    </location>
</feature>
<dbReference type="OrthoDB" id="4547383at2"/>
<dbReference type="InterPro" id="IPR036390">
    <property type="entry name" value="WH_DNA-bd_sf"/>
</dbReference>
<keyword evidence="2" id="KW-0238">DNA-binding</keyword>
<dbReference type="InterPro" id="IPR000835">
    <property type="entry name" value="HTH_MarR-typ"/>
</dbReference>
<dbReference type="Pfam" id="PF01047">
    <property type="entry name" value="MarR"/>
    <property type="match status" value="1"/>
</dbReference>
<dbReference type="InterPro" id="IPR036388">
    <property type="entry name" value="WH-like_DNA-bd_sf"/>
</dbReference>
<keyword evidence="3" id="KW-1185">Reference proteome</keyword>
<gene>
    <name evidence="2" type="ORF">SAMN04489764_1166</name>
</gene>
<organism evidence="2 3">
    <name type="scientific">Thermostaphylospora chromogena</name>
    <dbReference type="NCBI Taxonomy" id="35622"/>
    <lineage>
        <taxon>Bacteria</taxon>
        <taxon>Bacillati</taxon>
        <taxon>Actinomycetota</taxon>
        <taxon>Actinomycetes</taxon>
        <taxon>Streptosporangiales</taxon>
        <taxon>Thermomonosporaceae</taxon>
        <taxon>Thermostaphylospora</taxon>
    </lineage>
</organism>
<dbReference type="PANTHER" id="PTHR33164">
    <property type="entry name" value="TRANSCRIPTIONAL REGULATOR, MARR FAMILY"/>
    <property type="match status" value="1"/>
</dbReference>
<dbReference type="Gene3D" id="1.10.10.10">
    <property type="entry name" value="Winged helix-like DNA-binding domain superfamily/Winged helix DNA-binding domain"/>
    <property type="match status" value="1"/>
</dbReference>
<dbReference type="SUPFAM" id="SSF46785">
    <property type="entry name" value="Winged helix' DNA-binding domain"/>
    <property type="match status" value="1"/>
</dbReference>
<dbReference type="Proteomes" id="UP000217103">
    <property type="component" value="Unassembled WGS sequence"/>
</dbReference>
<dbReference type="GO" id="GO:0006950">
    <property type="term" value="P:response to stress"/>
    <property type="evidence" value="ECO:0007669"/>
    <property type="project" value="TreeGrafter"/>
</dbReference>
<dbReference type="PANTHER" id="PTHR33164:SF43">
    <property type="entry name" value="HTH-TYPE TRANSCRIPTIONAL REPRESSOR YETL"/>
    <property type="match status" value="1"/>
</dbReference>
<evidence type="ECO:0000313" key="2">
    <source>
        <dbReference type="EMBL" id="SDQ56304.1"/>
    </source>
</evidence>
<sequence>MPADSPTVEQGVREMILLMPRLVARAKRTAIPEQLRDFALKPRHLSLLALLLYDGPATVKTLAGKLEVASTTVSLMVGDLSRQEILTRCEDEQDRRRTIVSISDRHRDAIEEWLAAGADAWRAVLEPLSPSERRLVIDALRTYERETMKRTRQPD</sequence>